<feature type="domain" description="N-acetyltransferase" evidence="1">
    <location>
        <begin position="7"/>
        <end position="163"/>
    </location>
</feature>
<proteinExistence type="predicted"/>
<protein>
    <submittedName>
        <fullName evidence="2">RimJ/RimL family protein N-acetyltransferase</fullName>
    </submittedName>
</protein>
<dbReference type="Gene3D" id="3.40.630.30">
    <property type="match status" value="1"/>
</dbReference>
<accession>A0ABU0IRH1</accession>
<dbReference type="SUPFAM" id="SSF55729">
    <property type="entry name" value="Acyl-CoA N-acyltransferases (Nat)"/>
    <property type="match status" value="1"/>
</dbReference>
<keyword evidence="3" id="KW-1185">Reference proteome</keyword>
<evidence type="ECO:0000313" key="2">
    <source>
        <dbReference type="EMBL" id="MDQ0464618.1"/>
    </source>
</evidence>
<dbReference type="Proteomes" id="UP001228905">
    <property type="component" value="Unassembled WGS sequence"/>
</dbReference>
<reference evidence="2 3" key="1">
    <citation type="submission" date="2023-07" db="EMBL/GenBank/DDBJ databases">
        <title>Genomic Encyclopedia of Type Strains, Phase IV (KMG-IV): sequencing the most valuable type-strain genomes for metagenomic binning, comparative biology and taxonomic classification.</title>
        <authorList>
            <person name="Goeker M."/>
        </authorList>
    </citation>
    <scope>NUCLEOTIDE SEQUENCE [LARGE SCALE GENOMIC DNA]</scope>
    <source>
        <strain evidence="2 3">DSM 18695</strain>
    </source>
</reference>
<dbReference type="PANTHER" id="PTHR43415:SF3">
    <property type="entry name" value="GNAT-FAMILY ACETYLTRANSFERASE"/>
    <property type="match status" value="1"/>
</dbReference>
<evidence type="ECO:0000313" key="3">
    <source>
        <dbReference type="Proteomes" id="UP001228905"/>
    </source>
</evidence>
<evidence type="ECO:0000259" key="1">
    <source>
        <dbReference type="PROSITE" id="PS51186"/>
    </source>
</evidence>
<dbReference type="InterPro" id="IPR000182">
    <property type="entry name" value="GNAT_dom"/>
</dbReference>
<comment type="caution">
    <text evidence="2">The sequence shown here is derived from an EMBL/GenBank/DDBJ whole genome shotgun (WGS) entry which is preliminary data.</text>
</comment>
<dbReference type="RefSeq" id="WP_307349426.1">
    <property type="nucleotide sequence ID" value="NZ_JAUSVS010000004.1"/>
</dbReference>
<name>A0ABU0IRH1_9CAUL</name>
<dbReference type="PROSITE" id="PS51186">
    <property type="entry name" value="GNAT"/>
    <property type="match status" value="1"/>
</dbReference>
<dbReference type="PANTHER" id="PTHR43415">
    <property type="entry name" value="SPERMIDINE N(1)-ACETYLTRANSFERASE"/>
    <property type="match status" value="1"/>
</dbReference>
<dbReference type="Pfam" id="PF13302">
    <property type="entry name" value="Acetyltransf_3"/>
    <property type="match status" value="1"/>
</dbReference>
<gene>
    <name evidence="2" type="ORF">QO010_002402</name>
</gene>
<organism evidence="2 3">
    <name type="scientific">Caulobacter ginsengisoli</name>
    <dbReference type="NCBI Taxonomy" id="400775"/>
    <lineage>
        <taxon>Bacteria</taxon>
        <taxon>Pseudomonadati</taxon>
        <taxon>Pseudomonadota</taxon>
        <taxon>Alphaproteobacteria</taxon>
        <taxon>Caulobacterales</taxon>
        <taxon>Caulobacteraceae</taxon>
        <taxon>Caulobacter</taxon>
    </lineage>
</organism>
<sequence length="182" mass="21058">MIRGRRIQLRAVEEGDLPLLHRWANDAELWRNLGGWRFPSSLDSTRAWFAGLKSDAANHRWVIETLEEPQVIGTANLVNIDWKNGVAFHGMMLGPMDLRGKGYGRDTVMTVMRYAFDELGLWRLDGDIIEDNAASHALYVGKCGWREEGRQRGWHYRAGRRWDRILVGVTAEDYRPLESYWA</sequence>
<dbReference type="EMBL" id="JAUSVS010000004">
    <property type="protein sequence ID" value="MDQ0464618.1"/>
    <property type="molecule type" value="Genomic_DNA"/>
</dbReference>
<dbReference type="InterPro" id="IPR016181">
    <property type="entry name" value="Acyl_CoA_acyltransferase"/>
</dbReference>